<evidence type="ECO:0000259" key="1">
    <source>
        <dbReference type="PROSITE" id="PS50004"/>
    </source>
</evidence>
<accession>A0A9K3NJU5</accession>
<organism evidence="2 3">
    <name type="scientific">Helianthus annuus</name>
    <name type="common">Common sunflower</name>
    <dbReference type="NCBI Taxonomy" id="4232"/>
    <lineage>
        <taxon>Eukaryota</taxon>
        <taxon>Viridiplantae</taxon>
        <taxon>Streptophyta</taxon>
        <taxon>Embryophyta</taxon>
        <taxon>Tracheophyta</taxon>
        <taxon>Spermatophyta</taxon>
        <taxon>Magnoliopsida</taxon>
        <taxon>eudicotyledons</taxon>
        <taxon>Gunneridae</taxon>
        <taxon>Pentapetalae</taxon>
        <taxon>asterids</taxon>
        <taxon>campanulids</taxon>
        <taxon>Asterales</taxon>
        <taxon>Asteraceae</taxon>
        <taxon>Asteroideae</taxon>
        <taxon>Heliantheae alliance</taxon>
        <taxon>Heliantheae</taxon>
        <taxon>Helianthus</taxon>
    </lineage>
</organism>
<name>A0A9K3NJU5_HELAN</name>
<dbReference type="PROSITE" id="PS50004">
    <property type="entry name" value="C2"/>
    <property type="match status" value="1"/>
</dbReference>
<dbReference type="FunFam" id="2.60.40.150:FF:000119">
    <property type="entry name" value="C2 domain-containing protein"/>
    <property type="match status" value="1"/>
</dbReference>
<proteinExistence type="predicted"/>
<feature type="domain" description="C2" evidence="1">
    <location>
        <begin position="129"/>
        <end position="254"/>
    </location>
</feature>
<dbReference type="Gramene" id="mRNA:HanXRQr2_Chr06g0256731">
    <property type="protein sequence ID" value="CDS:HanXRQr2_Chr06g0256731.1"/>
    <property type="gene ID" value="HanXRQr2_Chr06g0256731"/>
</dbReference>
<protein>
    <submittedName>
        <fullName evidence="2">C2 domain-containing protein</fullName>
    </submittedName>
</protein>
<comment type="caution">
    <text evidence="2">The sequence shown here is derived from an EMBL/GenBank/DDBJ whole genome shotgun (WGS) entry which is preliminary data.</text>
</comment>
<dbReference type="Pfam" id="PF00168">
    <property type="entry name" value="C2"/>
    <property type="match status" value="2"/>
</dbReference>
<dbReference type="CDD" id="cd04019">
    <property type="entry name" value="C2C_MCTP_PRT_plant"/>
    <property type="match status" value="1"/>
</dbReference>
<sequence length="339" mass="39649">MKFCDRCYMIDCDCEYDNNPVRSEWSWVSDDSDTNTEWNQVFAFYRNKEIMLEVSVKDADVDTNVVKDNLRGWILYDLSEVPERFHADSCIFRKWYELEDRKGEKVKGELMLAMWWGTQADEAFPEAISGGLVDASARICSKAYLQPRLWYLRVHVIEAQDLIPSDQTISPEVYMKFFLGHQALRTRLSTRKSIHPIWNEEFMFVATEPFEKPLIVSVEDRVAPDKDEVLGRCVIPLQYVDRRLGHRAIKSRWFNLQKYDMSEGKMTKQAKFASRIHMRICLEGGYHVLDESPHYSTALRPTAKQLWKKSIGILEFGILSVLNIETICSGNIMNCWFHD</sequence>
<keyword evidence="3" id="KW-1185">Reference proteome</keyword>
<dbReference type="PANTHER" id="PTHR31425:SF50">
    <property type="entry name" value="FT-INTERACTING PROTEIN 3-RELATED"/>
    <property type="match status" value="1"/>
</dbReference>
<dbReference type="SMART" id="SM00239">
    <property type="entry name" value="C2"/>
    <property type="match status" value="1"/>
</dbReference>
<dbReference type="InterPro" id="IPR000008">
    <property type="entry name" value="C2_dom"/>
</dbReference>
<dbReference type="PANTHER" id="PTHR31425">
    <property type="entry name" value="PHOSPHORIBOSYLANTHRANILATE TRANSFERASE ISOFORM 1"/>
    <property type="match status" value="1"/>
</dbReference>
<gene>
    <name evidence="2" type="ORF">HanXRQr2_Chr06g0256731</name>
</gene>
<evidence type="ECO:0000313" key="3">
    <source>
        <dbReference type="Proteomes" id="UP000215914"/>
    </source>
</evidence>
<dbReference type="InterPro" id="IPR047259">
    <property type="entry name" value="QUIRKY-like"/>
</dbReference>
<dbReference type="InterPro" id="IPR035892">
    <property type="entry name" value="C2_domain_sf"/>
</dbReference>
<evidence type="ECO:0000313" key="2">
    <source>
        <dbReference type="EMBL" id="KAF5802193.1"/>
    </source>
</evidence>
<dbReference type="InterPro" id="IPR047258">
    <property type="entry name" value="C2C_MCTP_PRT_plant"/>
</dbReference>
<dbReference type="AlphaFoldDB" id="A0A9K3NJU5"/>
<dbReference type="Proteomes" id="UP000215914">
    <property type="component" value="Unassembled WGS sequence"/>
</dbReference>
<dbReference type="EMBL" id="MNCJ02000321">
    <property type="protein sequence ID" value="KAF5802193.1"/>
    <property type="molecule type" value="Genomic_DNA"/>
</dbReference>
<dbReference type="Gene3D" id="2.60.40.150">
    <property type="entry name" value="C2 domain"/>
    <property type="match status" value="2"/>
</dbReference>
<reference evidence="2" key="2">
    <citation type="submission" date="2020-06" db="EMBL/GenBank/DDBJ databases">
        <title>Helianthus annuus Genome sequencing and assembly Release 2.</title>
        <authorList>
            <person name="Gouzy J."/>
            <person name="Langlade N."/>
            <person name="Munos S."/>
        </authorList>
    </citation>
    <scope>NUCLEOTIDE SEQUENCE</scope>
    <source>
        <tissue evidence="2">Leaves</tissue>
    </source>
</reference>
<dbReference type="SUPFAM" id="SSF49562">
    <property type="entry name" value="C2 domain (Calcium/lipid-binding domain, CaLB)"/>
    <property type="match status" value="2"/>
</dbReference>
<reference evidence="2" key="1">
    <citation type="journal article" date="2017" name="Nature">
        <title>The sunflower genome provides insights into oil metabolism, flowering and Asterid evolution.</title>
        <authorList>
            <person name="Badouin H."/>
            <person name="Gouzy J."/>
            <person name="Grassa C.J."/>
            <person name="Murat F."/>
            <person name="Staton S.E."/>
            <person name="Cottret L."/>
            <person name="Lelandais-Briere C."/>
            <person name="Owens G.L."/>
            <person name="Carrere S."/>
            <person name="Mayjonade B."/>
            <person name="Legrand L."/>
            <person name="Gill N."/>
            <person name="Kane N.C."/>
            <person name="Bowers J.E."/>
            <person name="Hubner S."/>
            <person name="Bellec A."/>
            <person name="Berard A."/>
            <person name="Berges H."/>
            <person name="Blanchet N."/>
            <person name="Boniface M.C."/>
            <person name="Brunel D."/>
            <person name="Catrice O."/>
            <person name="Chaidir N."/>
            <person name="Claudel C."/>
            <person name="Donnadieu C."/>
            <person name="Faraut T."/>
            <person name="Fievet G."/>
            <person name="Helmstetter N."/>
            <person name="King M."/>
            <person name="Knapp S.J."/>
            <person name="Lai Z."/>
            <person name="Le Paslier M.C."/>
            <person name="Lippi Y."/>
            <person name="Lorenzon L."/>
            <person name="Mandel J.R."/>
            <person name="Marage G."/>
            <person name="Marchand G."/>
            <person name="Marquand E."/>
            <person name="Bret-Mestries E."/>
            <person name="Morien E."/>
            <person name="Nambeesan S."/>
            <person name="Nguyen T."/>
            <person name="Pegot-Espagnet P."/>
            <person name="Pouilly N."/>
            <person name="Raftis F."/>
            <person name="Sallet E."/>
            <person name="Schiex T."/>
            <person name="Thomas J."/>
            <person name="Vandecasteele C."/>
            <person name="Vares D."/>
            <person name="Vear F."/>
            <person name="Vautrin S."/>
            <person name="Crespi M."/>
            <person name="Mangin B."/>
            <person name="Burke J.M."/>
            <person name="Salse J."/>
            <person name="Munos S."/>
            <person name="Vincourt P."/>
            <person name="Rieseberg L.H."/>
            <person name="Langlade N.B."/>
        </authorList>
    </citation>
    <scope>NUCLEOTIDE SEQUENCE</scope>
    <source>
        <tissue evidence="2">Leaves</tissue>
    </source>
</reference>